<dbReference type="OrthoDB" id="3780104at2"/>
<keyword evidence="3" id="KW-1185">Reference proteome</keyword>
<protein>
    <submittedName>
        <fullName evidence="2">Uncharacterized protein</fullName>
    </submittedName>
</protein>
<dbReference type="Proteomes" id="UP000238083">
    <property type="component" value="Unassembled WGS sequence"/>
</dbReference>
<evidence type="ECO:0000313" key="3">
    <source>
        <dbReference type="Proteomes" id="UP000238083"/>
    </source>
</evidence>
<proteinExistence type="predicted"/>
<dbReference type="AlphaFoldDB" id="A0A2T0QZP6"/>
<feature type="region of interest" description="Disordered" evidence="1">
    <location>
        <begin position="26"/>
        <end position="46"/>
    </location>
</feature>
<dbReference type="RefSeq" id="WP_106213699.1">
    <property type="nucleotide sequence ID" value="NZ_PVZF01000011.1"/>
</dbReference>
<gene>
    <name evidence="2" type="ORF">CLV37_111109</name>
</gene>
<evidence type="ECO:0000313" key="2">
    <source>
        <dbReference type="EMBL" id="PRY12152.1"/>
    </source>
</evidence>
<name>A0A2T0QZP6_9ACTN</name>
<comment type="caution">
    <text evidence="2">The sequence shown here is derived from an EMBL/GenBank/DDBJ whole genome shotgun (WGS) entry which is preliminary data.</text>
</comment>
<evidence type="ECO:0000256" key="1">
    <source>
        <dbReference type="SAM" id="MobiDB-lite"/>
    </source>
</evidence>
<accession>A0A2T0QZP6</accession>
<sequence>MEEHRRYRPLGTVRARLGGQAAVNAIPLPSQRAPRPGPVTDADDPRLAGLRRRVVEPVVRSLLRPEEVEHLSVHWGLDGRDGDVWVRLDVPGERHEDLLLSPWWTPDPWDVDVPTGDAEVAAHLADRLEDWVCETSFAWGQRRRATYELPEG</sequence>
<reference evidence="2 3" key="1">
    <citation type="submission" date="2018-03" db="EMBL/GenBank/DDBJ databases">
        <title>Genomic Encyclopedia of Archaeal and Bacterial Type Strains, Phase II (KMG-II): from individual species to whole genera.</title>
        <authorList>
            <person name="Goeker M."/>
        </authorList>
    </citation>
    <scope>NUCLEOTIDE SEQUENCE [LARGE SCALE GENOMIC DNA]</scope>
    <source>
        <strain evidence="2 3">DSM 19711</strain>
    </source>
</reference>
<organism evidence="2 3">
    <name type="scientific">Kineococcus rhizosphaerae</name>
    <dbReference type="NCBI Taxonomy" id="559628"/>
    <lineage>
        <taxon>Bacteria</taxon>
        <taxon>Bacillati</taxon>
        <taxon>Actinomycetota</taxon>
        <taxon>Actinomycetes</taxon>
        <taxon>Kineosporiales</taxon>
        <taxon>Kineosporiaceae</taxon>
        <taxon>Kineococcus</taxon>
    </lineage>
</organism>
<dbReference type="EMBL" id="PVZF01000011">
    <property type="protein sequence ID" value="PRY12152.1"/>
    <property type="molecule type" value="Genomic_DNA"/>
</dbReference>